<name>I7M4C5_TETTS</name>
<dbReference type="Proteomes" id="UP000009168">
    <property type="component" value="Unassembled WGS sequence"/>
</dbReference>
<dbReference type="RefSeq" id="XP_001026464.2">
    <property type="nucleotide sequence ID" value="XM_001026464.2"/>
</dbReference>
<keyword evidence="1 3" id="KW-0812">Transmembrane</keyword>
<dbReference type="InterPro" id="IPR002035">
    <property type="entry name" value="VWF_A"/>
</dbReference>
<proteinExistence type="predicted"/>
<dbReference type="SUPFAM" id="SSF53300">
    <property type="entry name" value="vWA-like"/>
    <property type="match status" value="1"/>
</dbReference>
<gene>
    <name evidence="3" type="ORF">TTHERM_00327010</name>
</gene>
<evidence type="ECO:0000259" key="2">
    <source>
        <dbReference type="PROSITE" id="PS50234"/>
    </source>
</evidence>
<keyword evidence="4" id="KW-1185">Reference proteome</keyword>
<evidence type="ECO:0000256" key="1">
    <source>
        <dbReference type="SAM" id="Phobius"/>
    </source>
</evidence>
<dbReference type="InterPro" id="IPR036465">
    <property type="entry name" value="vWFA_dom_sf"/>
</dbReference>
<dbReference type="eggNOG" id="ENOG502STQ7">
    <property type="taxonomic scope" value="Eukaryota"/>
</dbReference>
<dbReference type="Gene3D" id="3.40.50.410">
    <property type="entry name" value="von Willebrand factor, type A domain"/>
    <property type="match status" value="1"/>
</dbReference>
<evidence type="ECO:0000313" key="3">
    <source>
        <dbReference type="EMBL" id="EAS06219.2"/>
    </source>
</evidence>
<dbReference type="PROSITE" id="PS50234">
    <property type="entry name" value="VWFA"/>
    <property type="match status" value="1"/>
</dbReference>
<dbReference type="EMBL" id="GG662299">
    <property type="protein sequence ID" value="EAS06219.2"/>
    <property type="molecule type" value="Genomic_DNA"/>
</dbReference>
<feature type="transmembrane region" description="Helical" evidence="1">
    <location>
        <begin position="85"/>
        <end position="103"/>
    </location>
</feature>
<keyword evidence="1" id="KW-0472">Membrane</keyword>
<feature type="domain" description="VWFA" evidence="2">
    <location>
        <begin position="896"/>
        <end position="1083"/>
    </location>
</feature>
<accession>I7M4C5</accession>
<keyword evidence="1" id="KW-1133">Transmembrane helix</keyword>
<dbReference type="KEGG" id="tet:TTHERM_00327010"/>
<feature type="transmembrane region" description="Helical" evidence="1">
    <location>
        <begin position="525"/>
        <end position="549"/>
    </location>
</feature>
<organism evidence="3 4">
    <name type="scientific">Tetrahymena thermophila (strain SB210)</name>
    <dbReference type="NCBI Taxonomy" id="312017"/>
    <lineage>
        <taxon>Eukaryota</taxon>
        <taxon>Sar</taxon>
        <taxon>Alveolata</taxon>
        <taxon>Ciliophora</taxon>
        <taxon>Intramacronucleata</taxon>
        <taxon>Oligohymenophorea</taxon>
        <taxon>Hymenostomatida</taxon>
        <taxon>Tetrahymenina</taxon>
        <taxon>Tetrahymenidae</taxon>
        <taxon>Tetrahymena</taxon>
    </lineage>
</organism>
<protein>
    <submittedName>
        <fullName evidence="3">Transmembrane protein, putative</fullName>
    </submittedName>
</protein>
<evidence type="ECO:0000313" key="4">
    <source>
        <dbReference type="Proteomes" id="UP000009168"/>
    </source>
</evidence>
<dbReference type="OrthoDB" id="10688953at2759"/>
<reference evidence="4" key="1">
    <citation type="journal article" date="2006" name="PLoS Biol.">
        <title>Macronuclear genome sequence of the ciliate Tetrahymena thermophila, a model eukaryote.</title>
        <authorList>
            <person name="Eisen J.A."/>
            <person name="Coyne R.S."/>
            <person name="Wu M."/>
            <person name="Wu D."/>
            <person name="Thiagarajan M."/>
            <person name="Wortman J.R."/>
            <person name="Badger J.H."/>
            <person name="Ren Q."/>
            <person name="Amedeo P."/>
            <person name="Jones K.M."/>
            <person name="Tallon L.J."/>
            <person name="Delcher A.L."/>
            <person name="Salzberg S.L."/>
            <person name="Silva J.C."/>
            <person name="Haas B.J."/>
            <person name="Majoros W.H."/>
            <person name="Farzad M."/>
            <person name="Carlton J.M."/>
            <person name="Smith R.K. Jr."/>
            <person name="Garg J."/>
            <person name="Pearlman R.E."/>
            <person name="Karrer K.M."/>
            <person name="Sun L."/>
            <person name="Manning G."/>
            <person name="Elde N.C."/>
            <person name="Turkewitz A.P."/>
            <person name="Asai D.J."/>
            <person name="Wilkes D.E."/>
            <person name="Wang Y."/>
            <person name="Cai H."/>
            <person name="Collins K."/>
            <person name="Stewart B.A."/>
            <person name="Lee S.R."/>
            <person name="Wilamowska K."/>
            <person name="Weinberg Z."/>
            <person name="Ruzzo W.L."/>
            <person name="Wloga D."/>
            <person name="Gaertig J."/>
            <person name="Frankel J."/>
            <person name="Tsao C.-C."/>
            <person name="Gorovsky M.A."/>
            <person name="Keeling P.J."/>
            <person name="Waller R.F."/>
            <person name="Patron N.J."/>
            <person name="Cherry J.M."/>
            <person name="Stover N.A."/>
            <person name="Krieger C.J."/>
            <person name="del Toro C."/>
            <person name="Ryder H.F."/>
            <person name="Williamson S.C."/>
            <person name="Barbeau R.A."/>
            <person name="Hamilton E.P."/>
            <person name="Orias E."/>
        </authorList>
    </citation>
    <scope>NUCLEOTIDE SEQUENCE [LARGE SCALE GENOMIC DNA]</scope>
    <source>
        <strain evidence="4">SB210</strain>
    </source>
</reference>
<dbReference type="AlphaFoldDB" id="I7M4C5"/>
<dbReference type="InParanoid" id="I7M4C5"/>
<sequence length="1136" mass="133393">MFVFYSFPIQKVILLNQVSSKNQIFVKIKYNKDIEFQDIIIKIMQKESKEQERYDNVQYSQLFSLDHGGIYHYFKKRVLKLTIRNIFLGYVILMLIILISTSIRTQEILQNIEEGQTNNLAYINSQIQDNLSQQFNSIYLRLNYTGVIYQNQITQLKTFVLDQSCNLQKSGSTIDNASNCVIPFTLSNIESALTNPNSNKLLFYKYNINSYSQLSAQQQASINNIIQFIDLQRAVFKSIIDNDSPNKEGLVYFFYLPQDQMFIFDSVGMNSASIQFATLLSNYQNCIRYEQCLVDVDEEECQTYKQDCEYYAKCNQDNQGGTSSNGYNLNCIQEDQINNYPYQIFNTKLQISSNYYHVCLSIIVNKLSFCSRINLFGLLNQLFVFDQNRYSFILTDQNFNIIYNNFDKVNFFKRETFQDKIMQLGQLNAESNYSPSTIASQINQLFNGQSQINSNVTTNQIIINIDSSQSYDSIKILMSMDVLNLQLTYAESIQTDPTTQNYGVFMMTSSDKFQEQKDFFDIFSYYYFIFTSIEVVFIMIFFFILSFVLKRLLITIAQSIIFFCNFVKKIDQNFDKNSDEIQDFTIFSKQNMLPQEIIVLTENLDHFVWVVDFFSKAKEAKHENIMLKKGIFIFKKINSYEGLEIVYDKLISNYKKNANDVKSIEEAMNHCREILQIQLDYRNEILDKKDRQSIADDDMQKISNKICQYINNILNLIAKLLSFIKQQQDSKQEFDEKKLEEYNNVYQEIIKISKELNFKDFLKVKLLLKNARILYKRAVINNTALFKNSAKKLDHAWRLLDEIKQNDKDDNFQIKNITVLRQKVLFHKGVASQHYGNDSEALKFLVSSLDYGNYYSNRLRVKTLNFMANILRNPAYRKKKEILKDLSAFIRKDKRNFYILVDCSRQIQDNKNKVATIIYKIYNEYMGDKDKITIIKYGDKVDNILDLYEKEVHKKKYEFTIESIEKDLFQTTSSSRCLYKAFQQCIEQAKQKEEKAISKYIIIFAFGENTTRKEVNYEKNEHKLAVNMSNSMNSNLDDDNYSSGNNEENSNISMSIISMKDKMNRPEGDEDFDSIQKELTDGFFHLLLIKQNIKNHGSQKSKIIQLCEKSRRHYIIDLETKPFITDIIKDVAGFLQ</sequence>
<dbReference type="GeneID" id="7830603"/>